<feature type="non-terminal residue" evidence="1">
    <location>
        <position position="107"/>
    </location>
</feature>
<organism evidence="1">
    <name type="scientific">Clastoptera arizonana</name>
    <name type="common">Arizona spittle bug</name>
    <dbReference type="NCBI Taxonomy" id="38151"/>
    <lineage>
        <taxon>Eukaryota</taxon>
        <taxon>Metazoa</taxon>
        <taxon>Ecdysozoa</taxon>
        <taxon>Arthropoda</taxon>
        <taxon>Hexapoda</taxon>
        <taxon>Insecta</taxon>
        <taxon>Pterygota</taxon>
        <taxon>Neoptera</taxon>
        <taxon>Paraneoptera</taxon>
        <taxon>Hemiptera</taxon>
        <taxon>Auchenorrhyncha</taxon>
        <taxon>Cercopoidea</taxon>
        <taxon>Clastopteridae</taxon>
        <taxon>Clastoptera</taxon>
    </lineage>
</organism>
<protein>
    <submittedName>
        <fullName evidence="1">Uncharacterized protein</fullName>
    </submittedName>
</protein>
<dbReference type="EMBL" id="GEDC01028443">
    <property type="protein sequence ID" value="JAS08855.1"/>
    <property type="molecule type" value="Transcribed_RNA"/>
</dbReference>
<gene>
    <name evidence="1" type="ORF">g.45234</name>
</gene>
<evidence type="ECO:0000313" key="1">
    <source>
        <dbReference type="EMBL" id="JAS08855.1"/>
    </source>
</evidence>
<sequence>HVSYELAKDLVSNKKHLVAAKYLFEQLSSEYSTDGKSLYPDAQYSYAVALFRGELTEEEKERKIYNLLSQADGCEHQEARLFLGLLLFTKGYEFCRSSNYWNYLESY</sequence>
<proteinExistence type="predicted"/>
<dbReference type="AlphaFoldDB" id="A0A1B6C6H8"/>
<reference evidence="1" key="1">
    <citation type="submission" date="2015-12" db="EMBL/GenBank/DDBJ databases">
        <title>De novo transcriptome assembly of four potential Pierce s Disease insect vectors from Arizona vineyards.</title>
        <authorList>
            <person name="Tassone E.E."/>
        </authorList>
    </citation>
    <scope>NUCLEOTIDE SEQUENCE</scope>
</reference>
<accession>A0A1B6C6H8</accession>
<name>A0A1B6C6H8_9HEMI</name>
<feature type="non-terminal residue" evidence="1">
    <location>
        <position position="1"/>
    </location>
</feature>